<dbReference type="PROSITE" id="PS00074">
    <property type="entry name" value="GLFV_DEHYDROGENASE"/>
    <property type="match status" value="1"/>
</dbReference>
<gene>
    <name evidence="17" type="ORF">FNZ23_08860</name>
</gene>
<dbReference type="Gene3D" id="3.40.50.720">
    <property type="entry name" value="NAD(P)-binding Rossmann-like Domain"/>
    <property type="match status" value="1"/>
</dbReference>
<evidence type="ECO:0000256" key="9">
    <source>
        <dbReference type="ARBA" id="ARBA00023002"/>
    </source>
</evidence>
<feature type="region of interest" description="Disordered" evidence="15">
    <location>
        <begin position="1"/>
        <end position="23"/>
    </location>
</feature>
<dbReference type="PANTHER" id="PTHR42722">
    <property type="entry name" value="LEUCINE DEHYDROGENASE"/>
    <property type="match status" value="1"/>
</dbReference>
<dbReference type="GO" id="GO:0005737">
    <property type="term" value="C:cytoplasm"/>
    <property type="evidence" value="ECO:0007669"/>
    <property type="project" value="UniProtKB-SubCell"/>
</dbReference>
<dbReference type="EC" id="1.4.1.23" evidence="5"/>
<keyword evidence="18" id="KW-1185">Reference proteome</keyword>
<feature type="active site" description="Proton donor/acceptor" evidence="12">
    <location>
        <position position="108"/>
    </location>
</feature>
<comment type="catalytic activity">
    <reaction evidence="11">
        <text>L-valine + NAD(+) + H2O = 3-methyl-2-oxobutanoate + NH4(+) + NADH + H(+)</text>
        <dbReference type="Rhea" id="RHEA:30763"/>
        <dbReference type="ChEBI" id="CHEBI:11851"/>
        <dbReference type="ChEBI" id="CHEBI:15377"/>
        <dbReference type="ChEBI" id="CHEBI:15378"/>
        <dbReference type="ChEBI" id="CHEBI:28938"/>
        <dbReference type="ChEBI" id="CHEBI:57540"/>
        <dbReference type="ChEBI" id="CHEBI:57762"/>
        <dbReference type="ChEBI" id="CHEBI:57945"/>
        <dbReference type="EC" id="1.4.1.23"/>
    </reaction>
</comment>
<evidence type="ECO:0000256" key="4">
    <source>
        <dbReference type="ARBA" id="ARBA00011738"/>
    </source>
</evidence>
<keyword evidence="9 14" id="KW-0560">Oxidoreductase</keyword>
<dbReference type="InterPro" id="IPR006096">
    <property type="entry name" value="Glu/Leu/Phe/Val/Trp_DH_C"/>
</dbReference>
<dbReference type="Pfam" id="PF00208">
    <property type="entry name" value="ELFV_dehydrog"/>
    <property type="match status" value="1"/>
</dbReference>
<dbReference type="InterPro" id="IPR046346">
    <property type="entry name" value="Aminoacid_DH-like_N_sf"/>
</dbReference>
<comment type="subunit">
    <text evidence="4">Homodimer.</text>
</comment>
<feature type="domain" description="Glutamate/phenylalanine/leucine/valine/L-tryptophan dehydrogenase C-terminal" evidence="16">
    <location>
        <begin position="172"/>
        <end position="380"/>
    </location>
</feature>
<evidence type="ECO:0000313" key="17">
    <source>
        <dbReference type="EMBL" id="TSB42647.1"/>
    </source>
</evidence>
<evidence type="ECO:0000256" key="6">
    <source>
        <dbReference type="ARBA" id="ARBA00017332"/>
    </source>
</evidence>
<dbReference type="FunFam" id="3.40.50.10860:FF:000010">
    <property type="entry name" value="Leucine dehydrogenase"/>
    <property type="match status" value="1"/>
</dbReference>
<dbReference type="GO" id="GO:0043837">
    <property type="term" value="F:valine dehydrogenase (NAD+) activity"/>
    <property type="evidence" value="ECO:0007669"/>
    <property type="project" value="UniProtKB-EC"/>
</dbReference>
<evidence type="ECO:0000313" key="18">
    <source>
        <dbReference type="Proteomes" id="UP000320888"/>
    </source>
</evidence>
<dbReference type="PRINTS" id="PR00082">
    <property type="entry name" value="GLFDHDRGNASE"/>
</dbReference>
<dbReference type="RefSeq" id="WP_143942046.1">
    <property type="nucleotide sequence ID" value="NZ_VKLS01000068.1"/>
</dbReference>
<accession>A0A553ZMG9</accession>
<feature type="binding site" evidence="13">
    <location>
        <begin position="208"/>
        <end position="213"/>
    </location>
    <ligand>
        <name>NAD(+)</name>
        <dbReference type="ChEBI" id="CHEBI:57540"/>
    </ligand>
</feature>
<evidence type="ECO:0000256" key="15">
    <source>
        <dbReference type="SAM" id="MobiDB-lite"/>
    </source>
</evidence>
<comment type="similarity">
    <text evidence="3 14">Belongs to the Glu/Leu/Phe/Val dehydrogenases family.</text>
</comment>
<proteinExistence type="inferred from homology"/>
<name>A0A553ZMG9_9ACTN</name>
<dbReference type="SMART" id="SM00839">
    <property type="entry name" value="ELFV_dehydrog"/>
    <property type="match status" value="1"/>
</dbReference>
<evidence type="ECO:0000256" key="5">
    <source>
        <dbReference type="ARBA" id="ARBA00012136"/>
    </source>
</evidence>
<dbReference type="SUPFAM" id="SSF51735">
    <property type="entry name" value="NAD(P)-binding Rossmann-fold domains"/>
    <property type="match status" value="1"/>
</dbReference>
<dbReference type="SUPFAM" id="SSF53223">
    <property type="entry name" value="Aminoacid dehydrogenase-like, N-terminal domain"/>
    <property type="match status" value="1"/>
</dbReference>
<dbReference type="InterPro" id="IPR006097">
    <property type="entry name" value="Glu/Leu/Phe/Val/Trp_DH_dimer"/>
</dbReference>
<dbReference type="EMBL" id="VKLS01000068">
    <property type="protein sequence ID" value="TSB42647.1"/>
    <property type="molecule type" value="Genomic_DNA"/>
</dbReference>
<evidence type="ECO:0000256" key="12">
    <source>
        <dbReference type="PIRSR" id="PIRSR000188-1"/>
    </source>
</evidence>
<comment type="subcellular location">
    <subcellularLocation>
        <location evidence="1">Cytoplasm</location>
    </subcellularLocation>
</comment>
<keyword evidence="10 13" id="KW-0520">NAD</keyword>
<evidence type="ECO:0000256" key="11">
    <source>
        <dbReference type="ARBA" id="ARBA00048547"/>
    </source>
</evidence>
<evidence type="ECO:0000256" key="1">
    <source>
        <dbReference type="ARBA" id="ARBA00004496"/>
    </source>
</evidence>
<dbReference type="Proteomes" id="UP000320888">
    <property type="component" value="Unassembled WGS sequence"/>
</dbReference>
<sequence length="380" mass="39573">MGVTTVTDVRPSSAEQYAPGVPPGDAGVLHTLFRSEQGGHEQVVLCQDRASGLKAVIALHNTALGPALGGTRFHAYASEEEAVRDALNLSRGMSYKNALAGLDHGGGKAVIIGDPETVKTEELLLAYGRAVASLGGRYVTACDVGTYVADMDVVARTNKWTTGRSPENGGAGDSSVLTAYGVFQGMRASAQHLWGDPTLRGRKIGVAGVGKVGYHLVGHLVEDGAEVVVTDVRDASVERVLAEYPQVTAVADTDALIRTPGLDVYAPCALGGALNDVSVPALTATVVCGAANNQLAHTGIEKDLADRGILYAPDYVVNAGGVIQVADELHGFDFDRCKAKAAKIFDTTLAIFARAKTDGIPPVAAADRLAEQRMAEARRG</sequence>
<keyword evidence="7" id="KW-0101">Branched-chain amino acid catabolism</keyword>
<dbReference type="Pfam" id="PF02812">
    <property type="entry name" value="ELFV_dehydrog_N"/>
    <property type="match status" value="1"/>
</dbReference>
<organism evidence="17 18">
    <name type="scientific">Streptomyces benahoarensis</name>
    <dbReference type="NCBI Taxonomy" id="2595054"/>
    <lineage>
        <taxon>Bacteria</taxon>
        <taxon>Bacillati</taxon>
        <taxon>Actinomycetota</taxon>
        <taxon>Actinomycetes</taxon>
        <taxon>Kitasatosporales</taxon>
        <taxon>Streptomycetaceae</taxon>
        <taxon>Streptomyces</taxon>
    </lineage>
</organism>
<keyword evidence="8" id="KW-0963">Cytoplasm</keyword>
<evidence type="ECO:0000256" key="7">
    <source>
        <dbReference type="ARBA" id="ARBA00022456"/>
    </source>
</evidence>
<dbReference type="PANTHER" id="PTHR42722:SF1">
    <property type="entry name" value="VALINE DEHYDROGENASE"/>
    <property type="match status" value="1"/>
</dbReference>
<evidence type="ECO:0000259" key="16">
    <source>
        <dbReference type="SMART" id="SM00839"/>
    </source>
</evidence>
<evidence type="ECO:0000256" key="8">
    <source>
        <dbReference type="ARBA" id="ARBA00022490"/>
    </source>
</evidence>
<protein>
    <recommendedName>
        <fullName evidence="6">Valine dehydrogenase</fullName>
        <ecNumber evidence="5">1.4.1.23</ecNumber>
    </recommendedName>
</protein>
<dbReference type="GO" id="GO:0000166">
    <property type="term" value="F:nucleotide binding"/>
    <property type="evidence" value="ECO:0007669"/>
    <property type="project" value="UniProtKB-KW"/>
</dbReference>
<dbReference type="InterPro" id="IPR006095">
    <property type="entry name" value="Glu/Leu/Phe/Val/Trp_DH"/>
</dbReference>
<evidence type="ECO:0000256" key="2">
    <source>
        <dbReference type="ARBA" id="ARBA00005109"/>
    </source>
</evidence>
<dbReference type="InterPro" id="IPR033524">
    <property type="entry name" value="Glu/Leu/Phe/Val_DH_AS"/>
</dbReference>
<keyword evidence="13" id="KW-0547">Nucleotide-binding</keyword>
<comment type="pathway">
    <text evidence="2">Amino-acid degradation; L-valine degradation.</text>
</comment>
<dbReference type="Gene3D" id="3.40.50.10860">
    <property type="entry name" value="Leucine Dehydrogenase, chain A, domain 1"/>
    <property type="match status" value="1"/>
</dbReference>
<dbReference type="OrthoDB" id="9803297at2"/>
<dbReference type="InterPro" id="IPR036291">
    <property type="entry name" value="NAD(P)-bd_dom_sf"/>
</dbReference>
<comment type="caution">
    <text evidence="17">The sequence shown here is derived from an EMBL/GenBank/DDBJ whole genome shotgun (WGS) entry which is preliminary data.</text>
</comment>
<dbReference type="UniPathway" id="UPA00362"/>
<dbReference type="AlphaFoldDB" id="A0A553ZMG9"/>
<evidence type="ECO:0000256" key="13">
    <source>
        <dbReference type="PIRSR" id="PIRSR000188-2"/>
    </source>
</evidence>
<dbReference type="PIRSF" id="PIRSF000188">
    <property type="entry name" value="Phe_leu_dh"/>
    <property type="match status" value="1"/>
</dbReference>
<evidence type="ECO:0000256" key="14">
    <source>
        <dbReference type="RuleBase" id="RU004417"/>
    </source>
</evidence>
<evidence type="ECO:0000256" key="10">
    <source>
        <dbReference type="ARBA" id="ARBA00023027"/>
    </source>
</evidence>
<reference evidence="17 18" key="1">
    <citation type="submission" date="2019-07" db="EMBL/GenBank/DDBJ databases">
        <title>Draft genome for Streptomyces benahoarensis MZ03-48.</title>
        <authorList>
            <person name="Gonzalez-Pimentel J.L."/>
        </authorList>
    </citation>
    <scope>NUCLEOTIDE SEQUENCE [LARGE SCALE GENOMIC DNA]</scope>
    <source>
        <strain evidence="17 18">MZ03-48</strain>
    </source>
</reference>
<evidence type="ECO:0000256" key="3">
    <source>
        <dbReference type="ARBA" id="ARBA00006382"/>
    </source>
</evidence>
<dbReference type="GO" id="GO:0006574">
    <property type="term" value="P:L-valine catabolic process"/>
    <property type="evidence" value="ECO:0007669"/>
    <property type="project" value="UniProtKB-UniPathway"/>
</dbReference>
<dbReference type="CDD" id="cd01075">
    <property type="entry name" value="NAD_bind_Leu_Phe_Val_DH"/>
    <property type="match status" value="1"/>
</dbReference>
<dbReference type="InterPro" id="IPR016211">
    <property type="entry name" value="Glu/Phe/Leu/Val/Trp_DH_bac/arc"/>
</dbReference>